<organism evidence="3 4">
    <name type="scientific">Candidatus Methanofastidiosum methylothiophilum</name>
    <dbReference type="NCBI Taxonomy" id="1705564"/>
    <lineage>
        <taxon>Archaea</taxon>
        <taxon>Methanobacteriati</taxon>
        <taxon>Methanobacteriota</taxon>
        <taxon>Stenosarchaea group</taxon>
        <taxon>Candidatus Methanofastidiosia</taxon>
        <taxon>Candidatus Methanofastidiosales</taxon>
        <taxon>Candidatus Methanofastidiosaceae</taxon>
        <taxon>Candidatus Methanofastidiosum</taxon>
    </lineage>
</organism>
<evidence type="ECO:0000313" key="3">
    <source>
        <dbReference type="EMBL" id="KYC44531.1"/>
    </source>
</evidence>
<proteinExistence type="predicted"/>
<evidence type="ECO:0000313" key="4">
    <source>
        <dbReference type="Proteomes" id="UP000075578"/>
    </source>
</evidence>
<reference evidence="3 4" key="1">
    <citation type="journal article" date="2016" name="ISME J.">
        <title>Chasing the elusive Euryarchaeota class WSA2: genomes reveal a uniquely fastidious methyl-reducing methanogen.</title>
        <authorList>
            <person name="Nobu M.K."/>
            <person name="Narihiro T."/>
            <person name="Kuroda K."/>
            <person name="Mei R."/>
            <person name="Liu W.T."/>
        </authorList>
    </citation>
    <scope>NUCLEOTIDE SEQUENCE [LARGE SCALE GENOMIC DNA]</scope>
    <source>
        <strain evidence="3">U1lsi0528_Bin089</strain>
    </source>
</reference>
<feature type="coiled-coil region" evidence="1">
    <location>
        <begin position="104"/>
        <end position="131"/>
    </location>
</feature>
<accession>A0A150IHS0</accession>
<gene>
    <name evidence="3" type="ORF">AMQ74_01956</name>
</gene>
<protein>
    <recommendedName>
        <fullName evidence="2">PIN like domain-containing protein</fullName>
    </recommendedName>
</protein>
<keyword evidence="1" id="KW-0175">Coiled coil</keyword>
<sequence>MPSDEEINQLWRDGIFILDTNVLLKLYCYTEAARIDFLKALKDNAEHLWLPNQVAFEYQKNRLIKIDEQMSAYDDIKDLIDKHLQFDKLPNSLDNYKYHPYIDKDKILTQISRIKEEIESIKKDLDKTRDKHPDLMHEDDIRDEITRLFDGRVGEPCNKAKLDEIYKYGESRYKNNIPPGYKDNTKKDSTIIIGKDEERLIVDKYGDLIIWFEIIEKAKEDQKPVIFVTDDSKEDWWWEFKGQKFGPRPELVHEFKSKTGMLYHMYSAAVLSKFLHCL</sequence>
<comment type="caution">
    <text evidence="3">The sequence shown here is derived from an EMBL/GenBank/DDBJ whole genome shotgun (WGS) entry which is preliminary data.</text>
</comment>
<dbReference type="AlphaFoldDB" id="A0A150IHS0"/>
<evidence type="ECO:0000256" key="1">
    <source>
        <dbReference type="SAM" id="Coils"/>
    </source>
</evidence>
<feature type="domain" description="PIN like" evidence="2">
    <location>
        <begin position="15"/>
        <end position="251"/>
    </location>
</feature>
<dbReference type="Proteomes" id="UP000075578">
    <property type="component" value="Unassembled WGS sequence"/>
</dbReference>
<name>A0A150IHS0_9EURY</name>
<dbReference type="InterPro" id="IPR041578">
    <property type="entry name" value="PIN_8"/>
</dbReference>
<evidence type="ECO:0000259" key="2">
    <source>
        <dbReference type="Pfam" id="PF18476"/>
    </source>
</evidence>
<dbReference type="Pfam" id="PF18476">
    <property type="entry name" value="PIN_8"/>
    <property type="match status" value="1"/>
</dbReference>
<dbReference type="EMBL" id="LNGD01000280">
    <property type="protein sequence ID" value="KYC44531.1"/>
    <property type="molecule type" value="Genomic_DNA"/>
</dbReference>